<dbReference type="PROSITE" id="PS01227">
    <property type="entry name" value="UPF0012"/>
    <property type="match status" value="1"/>
</dbReference>
<dbReference type="PROSITE" id="PS50263">
    <property type="entry name" value="CN_HYDROLASE"/>
    <property type="match status" value="1"/>
</dbReference>
<dbReference type="OrthoDB" id="9811121at2"/>
<dbReference type="InterPro" id="IPR052737">
    <property type="entry name" value="Omega-amidase_YafV"/>
</dbReference>
<accession>A0A5R8KAF5</accession>
<dbReference type="PANTHER" id="PTHR47799:SF1">
    <property type="entry name" value="OMEGA-AMIDASE YAFV"/>
    <property type="match status" value="1"/>
</dbReference>
<organism evidence="3 4">
    <name type="scientific">Phragmitibacter flavus</name>
    <dbReference type="NCBI Taxonomy" id="2576071"/>
    <lineage>
        <taxon>Bacteria</taxon>
        <taxon>Pseudomonadati</taxon>
        <taxon>Verrucomicrobiota</taxon>
        <taxon>Verrucomicrobiia</taxon>
        <taxon>Verrucomicrobiales</taxon>
        <taxon>Verrucomicrobiaceae</taxon>
        <taxon>Phragmitibacter</taxon>
    </lineage>
</organism>
<keyword evidence="3" id="KW-0378">Hydrolase</keyword>
<evidence type="ECO:0000256" key="1">
    <source>
        <dbReference type="ARBA" id="ARBA00010613"/>
    </source>
</evidence>
<dbReference type="AlphaFoldDB" id="A0A5R8KAF5"/>
<dbReference type="InterPro" id="IPR003010">
    <property type="entry name" value="C-N_Hydrolase"/>
</dbReference>
<dbReference type="Gene3D" id="3.60.110.10">
    <property type="entry name" value="Carbon-nitrogen hydrolase"/>
    <property type="match status" value="1"/>
</dbReference>
<gene>
    <name evidence="3" type="ORF">FEM03_22195</name>
</gene>
<evidence type="ECO:0000313" key="4">
    <source>
        <dbReference type="Proteomes" id="UP000306196"/>
    </source>
</evidence>
<dbReference type="EMBL" id="VAUV01000023">
    <property type="protein sequence ID" value="TLD68519.1"/>
    <property type="molecule type" value="Genomic_DNA"/>
</dbReference>
<evidence type="ECO:0000259" key="2">
    <source>
        <dbReference type="PROSITE" id="PS50263"/>
    </source>
</evidence>
<dbReference type="RefSeq" id="WP_138088508.1">
    <property type="nucleotide sequence ID" value="NZ_VAUV01000023.1"/>
</dbReference>
<protein>
    <submittedName>
        <fullName evidence="3">Carbon-nitrogen family hydrolase</fullName>
    </submittedName>
</protein>
<proteinExistence type="inferred from homology"/>
<comment type="caution">
    <text evidence="3">The sequence shown here is derived from an EMBL/GenBank/DDBJ whole genome shotgun (WGS) entry which is preliminary data.</text>
</comment>
<name>A0A5R8KAF5_9BACT</name>
<feature type="domain" description="CN hydrolase" evidence="2">
    <location>
        <begin position="1"/>
        <end position="236"/>
    </location>
</feature>
<keyword evidence="4" id="KW-1185">Reference proteome</keyword>
<dbReference type="InterPro" id="IPR001110">
    <property type="entry name" value="UPF0012_CS"/>
</dbReference>
<comment type="similarity">
    <text evidence="1">Belongs to the carbon-nitrogen hydrolase superfamily. NIT1/NIT2 family.</text>
</comment>
<reference evidence="3 4" key="1">
    <citation type="submission" date="2019-05" db="EMBL/GenBank/DDBJ databases">
        <title>Verrucobacter flavum gen. nov., sp. nov. a new member of the family Verrucomicrobiaceae.</title>
        <authorList>
            <person name="Szuroczki S."/>
            <person name="Abbaszade G."/>
            <person name="Szabo A."/>
            <person name="Felfoldi T."/>
            <person name="Schumann P."/>
            <person name="Boka K."/>
            <person name="Keki Z."/>
            <person name="Toumi M."/>
            <person name="Toth E."/>
        </authorList>
    </citation>
    <scope>NUCLEOTIDE SEQUENCE [LARGE SCALE GENOMIC DNA]</scope>
    <source>
        <strain evidence="3 4">MG-N-17</strain>
    </source>
</reference>
<dbReference type="InterPro" id="IPR036526">
    <property type="entry name" value="C-N_Hydrolase_sf"/>
</dbReference>
<evidence type="ECO:0000313" key="3">
    <source>
        <dbReference type="EMBL" id="TLD68519.1"/>
    </source>
</evidence>
<dbReference type="SUPFAM" id="SSF56317">
    <property type="entry name" value="Carbon-nitrogen hydrolase"/>
    <property type="match status" value="1"/>
</dbReference>
<sequence>MNAYLIQFSMLWEDRSANHAQVREMVEKVMPEAGSMLILPEMFATGFSMNVDCTAQGDSREDEAFIKELAVKWQCVVVAGVVTRHGDGRARNEALVVSADGGEMLRYAKQQMFTPGGEHDVYLAGDEVRVFDFEGFKVAPLVCYDLRFPEHFRKAIDLGAEVLVVIASWPARRQRHWEVLLQARAIENQAFVIGVNRCGSDPNAEYVGGSVVFDPLGQQVVHAGSGPGVTEVWLDRQALLTWRQQFPALSDRKPN</sequence>
<dbReference type="GO" id="GO:0050152">
    <property type="term" value="F:omega-amidase activity"/>
    <property type="evidence" value="ECO:0007669"/>
    <property type="project" value="TreeGrafter"/>
</dbReference>
<dbReference type="GO" id="GO:0106008">
    <property type="term" value="F:2-oxoglutaramate amidase activity"/>
    <property type="evidence" value="ECO:0007669"/>
    <property type="project" value="TreeGrafter"/>
</dbReference>
<dbReference type="PANTHER" id="PTHR47799">
    <property type="entry name" value="OMEGA-AMIDASE YAFV"/>
    <property type="match status" value="1"/>
</dbReference>
<dbReference type="Proteomes" id="UP000306196">
    <property type="component" value="Unassembled WGS sequence"/>
</dbReference>
<dbReference type="Pfam" id="PF00795">
    <property type="entry name" value="CN_hydrolase"/>
    <property type="match status" value="1"/>
</dbReference>